<dbReference type="CDD" id="cd07061">
    <property type="entry name" value="HP_HAP_like"/>
    <property type="match status" value="1"/>
</dbReference>
<feature type="signal peptide" evidence="2">
    <location>
        <begin position="1"/>
        <end position="17"/>
    </location>
</feature>
<proteinExistence type="inferred from homology"/>
<accession>A0ABM0M584</accession>
<keyword evidence="2" id="KW-0732">Signal</keyword>
<keyword evidence="3" id="KW-1185">Reference proteome</keyword>
<dbReference type="GeneID" id="102803571"/>
<sequence>MDTRVFIEWIVVALVAALSTCATERTLEMVHVIYRHGNRAPMSNYPTDSRSPDTWPLGLGQLTNIGKLQQYHLGEWLRKRYGDILINTTYNPKEIYARSSDIDRTLMSAQCNLAGLFPPKENEIWFPNNMLTWQPIPIHTTMVTTDSLIGFPPCPKYAALLNEVKKSDVVRQYEQTNKDFLDFVRNKSGLEDTTSLFDLVTVASSTYFEKVGNKQLPEWINSTIFDKLTDLHNFEMEVRDGPDSVEMKRLGKGVLLNEIAENMIAKAYSPENKTYKMYTYVGADSVISRLLNAIGVFNNLVPPPASCVMIELYKKSHRKRSYTVDIYYRNDSSVDPFVLTIPGCKTHCPLEMFLELTSDARITEERWFEECGGGKRDFQSYSHGASLHLNKGDSFDY</sequence>
<gene>
    <name evidence="4" type="primary">LOC102803571</name>
</gene>
<dbReference type="Gene3D" id="3.40.50.1240">
    <property type="entry name" value="Phosphoglycerate mutase-like"/>
    <property type="match status" value="1"/>
</dbReference>
<dbReference type="InterPro" id="IPR050645">
    <property type="entry name" value="Histidine_acid_phosphatase"/>
</dbReference>
<dbReference type="InterPro" id="IPR000560">
    <property type="entry name" value="His_Pase_clade-2"/>
</dbReference>
<name>A0ABM0M584_SACKO</name>
<evidence type="ECO:0000256" key="2">
    <source>
        <dbReference type="SAM" id="SignalP"/>
    </source>
</evidence>
<feature type="chain" id="PRO_5045389720" evidence="2">
    <location>
        <begin position="18"/>
        <end position="397"/>
    </location>
</feature>
<evidence type="ECO:0000256" key="1">
    <source>
        <dbReference type="ARBA" id="ARBA00005375"/>
    </source>
</evidence>
<dbReference type="PANTHER" id="PTHR11567">
    <property type="entry name" value="ACID PHOSPHATASE-RELATED"/>
    <property type="match status" value="1"/>
</dbReference>
<organism evidence="3 4">
    <name type="scientific">Saccoglossus kowalevskii</name>
    <name type="common">Acorn worm</name>
    <dbReference type="NCBI Taxonomy" id="10224"/>
    <lineage>
        <taxon>Eukaryota</taxon>
        <taxon>Metazoa</taxon>
        <taxon>Hemichordata</taxon>
        <taxon>Enteropneusta</taxon>
        <taxon>Harrimaniidae</taxon>
        <taxon>Saccoglossus</taxon>
    </lineage>
</organism>
<protein>
    <submittedName>
        <fullName evidence="4">Lysosomal acid phosphatase-like</fullName>
    </submittedName>
</protein>
<dbReference type="RefSeq" id="XP_006815175.1">
    <property type="nucleotide sequence ID" value="XM_006815112.1"/>
</dbReference>
<dbReference type="InterPro" id="IPR029033">
    <property type="entry name" value="His_PPase_superfam"/>
</dbReference>
<dbReference type="Proteomes" id="UP000694865">
    <property type="component" value="Unplaced"/>
</dbReference>
<dbReference type="Pfam" id="PF00328">
    <property type="entry name" value="His_Phos_2"/>
    <property type="match status" value="1"/>
</dbReference>
<evidence type="ECO:0000313" key="3">
    <source>
        <dbReference type="Proteomes" id="UP000694865"/>
    </source>
</evidence>
<evidence type="ECO:0000313" key="4">
    <source>
        <dbReference type="RefSeq" id="XP_006815175.1"/>
    </source>
</evidence>
<dbReference type="PROSITE" id="PS00616">
    <property type="entry name" value="HIS_ACID_PHOSPHAT_1"/>
    <property type="match status" value="1"/>
</dbReference>
<reference evidence="4" key="1">
    <citation type="submission" date="2025-08" db="UniProtKB">
        <authorList>
            <consortium name="RefSeq"/>
        </authorList>
    </citation>
    <scope>IDENTIFICATION</scope>
    <source>
        <tissue evidence="4">Testes</tissue>
    </source>
</reference>
<comment type="similarity">
    <text evidence="1">Belongs to the histidine acid phosphatase family.</text>
</comment>
<dbReference type="InterPro" id="IPR033379">
    <property type="entry name" value="Acid_Pase_AS"/>
</dbReference>
<dbReference type="PANTHER" id="PTHR11567:SF210">
    <property type="entry name" value="ACID PHOSPHATASE 5-RELATED"/>
    <property type="match status" value="1"/>
</dbReference>
<dbReference type="SUPFAM" id="SSF53254">
    <property type="entry name" value="Phosphoglycerate mutase-like"/>
    <property type="match status" value="1"/>
</dbReference>